<dbReference type="GO" id="GO:0003677">
    <property type="term" value="F:DNA binding"/>
    <property type="evidence" value="ECO:0007669"/>
    <property type="project" value="UniProtKB-KW"/>
</dbReference>
<sequence>MSTLFVAWQQPDNGEWIPVAKLDRRDGVYRFSYTQGVARAKDFQPFSGMRQLNVTYESPSLFPLFANRLISKSRPEFKDYLRWLGMSDMADDPMAILALTGGIRGTDSIELFQPPVVSSDGHYQVDFFARSLSHLPKPAVEHIGTMHKGDRLFLMRDGQNDFDPLALALRTATPSYFLGYCPKYYVRDLGVLLANPECNLQVHVKCVNLDAPLNMRLFCSASATVPAIFSPLGRESDFQPITGDAPTKWEELSAGLTAAFQTH</sequence>
<evidence type="ECO:0000313" key="2">
    <source>
        <dbReference type="Proteomes" id="UP000469734"/>
    </source>
</evidence>
<dbReference type="Proteomes" id="UP000469734">
    <property type="component" value="Unassembled WGS sequence"/>
</dbReference>
<protein>
    <submittedName>
        <fullName evidence="1">DNA-binding protein</fullName>
    </submittedName>
</protein>
<organism evidence="1 2">
    <name type="scientific">Duganella margarita</name>
    <dbReference type="NCBI Taxonomy" id="2692170"/>
    <lineage>
        <taxon>Bacteria</taxon>
        <taxon>Pseudomonadati</taxon>
        <taxon>Pseudomonadota</taxon>
        <taxon>Betaproteobacteria</taxon>
        <taxon>Burkholderiales</taxon>
        <taxon>Oxalobacteraceae</taxon>
        <taxon>Telluria group</taxon>
        <taxon>Duganella</taxon>
    </lineage>
</organism>
<reference evidence="1 2" key="1">
    <citation type="submission" date="2019-12" db="EMBL/GenBank/DDBJ databases">
        <title>Novel species isolated from a subtropical stream in China.</title>
        <authorList>
            <person name="Lu H."/>
        </authorList>
    </citation>
    <scope>NUCLEOTIDE SEQUENCE [LARGE SCALE GENOMIC DNA]</scope>
    <source>
        <strain evidence="1 2">FT134W</strain>
    </source>
</reference>
<dbReference type="RefSeq" id="WP_161049723.1">
    <property type="nucleotide sequence ID" value="NZ_WWCR01000006.1"/>
</dbReference>
<proteinExistence type="predicted"/>
<evidence type="ECO:0000313" key="1">
    <source>
        <dbReference type="EMBL" id="MYM72147.1"/>
    </source>
</evidence>
<keyword evidence="1" id="KW-0238">DNA-binding</keyword>
<dbReference type="EMBL" id="WWCR01000006">
    <property type="protein sequence ID" value="MYM72147.1"/>
    <property type="molecule type" value="Genomic_DNA"/>
</dbReference>
<accession>A0A7X4GYR3</accession>
<name>A0A7X4GYR3_9BURK</name>
<gene>
    <name evidence="1" type="ORF">GTP56_08045</name>
</gene>
<dbReference type="Gene3D" id="3.30.70.2330">
    <property type="match status" value="1"/>
</dbReference>
<comment type="caution">
    <text evidence="1">The sequence shown here is derived from an EMBL/GenBank/DDBJ whole genome shotgun (WGS) entry which is preliminary data.</text>
</comment>
<dbReference type="AlphaFoldDB" id="A0A7X4GYR3"/>